<dbReference type="AlphaFoldDB" id="A0A5C3M4V7"/>
<keyword evidence="1" id="KW-1133">Transmembrane helix</keyword>
<evidence type="ECO:0000256" key="1">
    <source>
        <dbReference type="SAM" id="Phobius"/>
    </source>
</evidence>
<reference evidence="2 3" key="1">
    <citation type="journal article" date="2019" name="Nat. Ecol. Evol.">
        <title>Megaphylogeny resolves global patterns of mushroom evolution.</title>
        <authorList>
            <person name="Varga T."/>
            <person name="Krizsan K."/>
            <person name="Foldi C."/>
            <person name="Dima B."/>
            <person name="Sanchez-Garcia M."/>
            <person name="Sanchez-Ramirez S."/>
            <person name="Szollosi G.J."/>
            <person name="Szarkandi J.G."/>
            <person name="Papp V."/>
            <person name="Albert L."/>
            <person name="Andreopoulos W."/>
            <person name="Angelini C."/>
            <person name="Antonin V."/>
            <person name="Barry K.W."/>
            <person name="Bougher N.L."/>
            <person name="Buchanan P."/>
            <person name="Buyck B."/>
            <person name="Bense V."/>
            <person name="Catcheside P."/>
            <person name="Chovatia M."/>
            <person name="Cooper J."/>
            <person name="Damon W."/>
            <person name="Desjardin D."/>
            <person name="Finy P."/>
            <person name="Geml J."/>
            <person name="Haridas S."/>
            <person name="Hughes K."/>
            <person name="Justo A."/>
            <person name="Karasinski D."/>
            <person name="Kautmanova I."/>
            <person name="Kiss B."/>
            <person name="Kocsube S."/>
            <person name="Kotiranta H."/>
            <person name="LaButti K.M."/>
            <person name="Lechner B.E."/>
            <person name="Liimatainen K."/>
            <person name="Lipzen A."/>
            <person name="Lukacs Z."/>
            <person name="Mihaltcheva S."/>
            <person name="Morgado L.N."/>
            <person name="Niskanen T."/>
            <person name="Noordeloos M.E."/>
            <person name="Ohm R.A."/>
            <person name="Ortiz-Santana B."/>
            <person name="Ovrebo C."/>
            <person name="Racz N."/>
            <person name="Riley R."/>
            <person name="Savchenko A."/>
            <person name="Shiryaev A."/>
            <person name="Soop K."/>
            <person name="Spirin V."/>
            <person name="Szebenyi C."/>
            <person name="Tomsovsky M."/>
            <person name="Tulloss R.E."/>
            <person name="Uehling J."/>
            <person name="Grigoriev I.V."/>
            <person name="Vagvolgyi C."/>
            <person name="Papp T."/>
            <person name="Martin F.M."/>
            <person name="Miettinen O."/>
            <person name="Hibbett D.S."/>
            <person name="Nagy L.G."/>
        </authorList>
    </citation>
    <scope>NUCLEOTIDE SEQUENCE [LARGE SCALE GENOMIC DNA]</scope>
    <source>
        <strain evidence="2 3">CBS 166.37</strain>
    </source>
</reference>
<evidence type="ECO:0000313" key="2">
    <source>
        <dbReference type="EMBL" id="TFK40332.1"/>
    </source>
</evidence>
<accession>A0A5C3M4V7</accession>
<sequence length="133" mass="14591">MASVLSGLVYGVEFMSYLTPQTRKISRLSQYLFILTQTAPTQDNPSSYISTIMFKNLQAFLLLVLFAGVIAVPFTQDNNTAKAITAPDPVQITQYLNALLLALQRVIEELPVPLTDFDPTDLLGDNALPGITL</sequence>
<gene>
    <name evidence="2" type="ORF">BDQ12DRAFT_721784</name>
</gene>
<name>A0A5C3M4V7_9AGAR</name>
<feature type="transmembrane region" description="Helical" evidence="1">
    <location>
        <begin position="57"/>
        <end position="75"/>
    </location>
</feature>
<dbReference type="EMBL" id="ML213597">
    <property type="protein sequence ID" value="TFK40332.1"/>
    <property type="molecule type" value="Genomic_DNA"/>
</dbReference>
<organism evidence="2 3">
    <name type="scientific">Crucibulum laeve</name>
    <dbReference type="NCBI Taxonomy" id="68775"/>
    <lineage>
        <taxon>Eukaryota</taxon>
        <taxon>Fungi</taxon>
        <taxon>Dikarya</taxon>
        <taxon>Basidiomycota</taxon>
        <taxon>Agaricomycotina</taxon>
        <taxon>Agaricomycetes</taxon>
        <taxon>Agaricomycetidae</taxon>
        <taxon>Agaricales</taxon>
        <taxon>Agaricineae</taxon>
        <taxon>Nidulariaceae</taxon>
        <taxon>Crucibulum</taxon>
    </lineage>
</organism>
<evidence type="ECO:0000313" key="3">
    <source>
        <dbReference type="Proteomes" id="UP000308652"/>
    </source>
</evidence>
<keyword evidence="3" id="KW-1185">Reference proteome</keyword>
<keyword evidence="1" id="KW-0812">Transmembrane</keyword>
<keyword evidence="1" id="KW-0472">Membrane</keyword>
<dbReference type="Proteomes" id="UP000308652">
    <property type="component" value="Unassembled WGS sequence"/>
</dbReference>
<protein>
    <submittedName>
        <fullName evidence="2">Uncharacterized protein</fullName>
    </submittedName>
</protein>
<proteinExistence type="predicted"/>